<dbReference type="Gene3D" id="3.30.200.20">
    <property type="entry name" value="Phosphorylase Kinase, domain 1"/>
    <property type="match status" value="1"/>
</dbReference>
<dbReference type="SUPFAM" id="SSF56112">
    <property type="entry name" value="Protein kinase-like (PK-like)"/>
    <property type="match status" value="1"/>
</dbReference>
<evidence type="ECO:0000313" key="3">
    <source>
        <dbReference type="Proteomes" id="UP000243579"/>
    </source>
</evidence>
<proteinExistence type="predicted"/>
<dbReference type="Proteomes" id="UP000243579">
    <property type="component" value="Unassembled WGS sequence"/>
</dbReference>
<dbReference type="InterPro" id="IPR001245">
    <property type="entry name" value="Ser-Thr/Tyr_kinase_cat_dom"/>
</dbReference>
<organism evidence="2 3">
    <name type="scientific">Achlya hypogyna</name>
    <name type="common">Oomycete</name>
    <name type="synonym">Protoachlya hypogyna</name>
    <dbReference type="NCBI Taxonomy" id="1202772"/>
    <lineage>
        <taxon>Eukaryota</taxon>
        <taxon>Sar</taxon>
        <taxon>Stramenopiles</taxon>
        <taxon>Oomycota</taxon>
        <taxon>Saprolegniomycetes</taxon>
        <taxon>Saprolegniales</taxon>
        <taxon>Achlyaceae</taxon>
        <taxon>Achlya</taxon>
    </lineage>
</organism>
<dbReference type="OrthoDB" id="192267at2759"/>
<dbReference type="SMART" id="SM00220">
    <property type="entry name" value="S_TKc"/>
    <property type="match status" value="1"/>
</dbReference>
<sequence length="255" mass="28229">MLVEKDFMARGGQGMISRGSWGTHDVALKALDSLNDMASLHHEGSLMYSVHSAYTLTIYGLTNIETSRPLLLMEYMDGGNLRELLTKRRANIQTSFRLNYVEIGLRVALALMDLHDDNIVHRDLKPHNVLLHSTDIVKVADFGIARPVSTQSLTAGVGTPAYMAPEIFDGHYDTKVDIYSLGILLVELETLQVPWEGMSFFGIVDAVRRGDRPSLSLSCPQWYRELALQCMALEPSARPTATFVATILQAHASAP</sequence>
<dbReference type="Gene3D" id="1.10.510.10">
    <property type="entry name" value="Transferase(Phosphotransferase) domain 1"/>
    <property type="match status" value="1"/>
</dbReference>
<dbReference type="PIRSF" id="PIRSF000654">
    <property type="entry name" value="Integrin-linked_kinase"/>
    <property type="match status" value="1"/>
</dbReference>
<dbReference type="PANTHER" id="PTHR44329:SF214">
    <property type="entry name" value="PROTEIN KINASE DOMAIN-CONTAINING PROTEIN"/>
    <property type="match status" value="1"/>
</dbReference>
<reference evidence="2 3" key="1">
    <citation type="journal article" date="2014" name="Genome Biol. Evol.">
        <title>The secreted proteins of Achlya hypogyna and Thraustotheca clavata identify the ancestral oomycete secretome and reveal gene acquisitions by horizontal gene transfer.</title>
        <authorList>
            <person name="Misner I."/>
            <person name="Blouin N."/>
            <person name="Leonard G."/>
            <person name="Richards T.A."/>
            <person name="Lane C.E."/>
        </authorList>
    </citation>
    <scope>NUCLEOTIDE SEQUENCE [LARGE SCALE GENOMIC DNA]</scope>
    <source>
        <strain evidence="2 3">ATCC 48635</strain>
    </source>
</reference>
<gene>
    <name evidence="2" type="ORF">ACHHYP_12388</name>
</gene>
<dbReference type="GO" id="GO:0005524">
    <property type="term" value="F:ATP binding"/>
    <property type="evidence" value="ECO:0007669"/>
    <property type="project" value="InterPro"/>
</dbReference>
<dbReference type="GO" id="GO:0004674">
    <property type="term" value="F:protein serine/threonine kinase activity"/>
    <property type="evidence" value="ECO:0007669"/>
    <property type="project" value="TreeGrafter"/>
</dbReference>
<dbReference type="InterPro" id="IPR051681">
    <property type="entry name" value="Ser/Thr_Kinases-Pseudokinases"/>
</dbReference>
<dbReference type="STRING" id="1202772.A0A1V9YH48"/>
<keyword evidence="3" id="KW-1185">Reference proteome</keyword>
<dbReference type="PROSITE" id="PS50011">
    <property type="entry name" value="PROTEIN_KINASE_DOM"/>
    <property type="match status" value="1"/>
</dbReference>
<evidence type="ECO:0000313" key="2">
    <source>
        <dbReference type="EMBL" id="OQR85064.1"/>
    </source>
</evidence>
<dbReference type="InterPro" id="IPR011009">
    <property type="entry name" value="Kinase-like_dom_sf"/>
</dbReference>
<dbReference type="EMBL" id="JNBR01001826">
    <property type="protein sequence ID" value="OQR85064.1"/>
    <property type="molecule type" value="Genomic_DNA"/>
</dbReference>
<dbReference type="PRINTS" id="PR00109">
    <property type="entry name" value="TYRKINASE"/>
</dbReference>
<dbReference type="InterPro" id="IPR008271">
    <property type="entry name" value="Ser/Thr_kinase_AS"/>
</dbReference>
<dbReference type="AlphaFoldDB" id="A0A1V9YH48"/>
<dbReference type="PROSITE" id="PS00108">
    <property type="entry name" value="PROTEIN_KINASE_ST"/>
    <property type="match status" value="1"/>
</dbReference>
<dbReference type="InterPro" id="IPR000719">
    <property type="entry name" value="Prot_kinase_dom"/>
</dbReference>
<protein>
    <submittedName>
        <fullName evidence="2">ATP binding protein</fullName>
    </submittedName>
</protein>
<feature type="domain" description="Protein kinase" evidence="1">
    <location>
        <begin position="2"/>
        <end position="254"/>
    </location>
</feature>
<accession>A0A1V9YH48</accession>
<dbReference type="PANTHER" id="PTHR44329">
    <property type="entry name" value="SERINE/THREONINE-PROTEIN KINASE TNNI3K-RELATED"/>
    <property type="match status" value="1"/>
</dbReference>
<dbReference type="Pfam" id="PF07714">
    <property type="entry name" value="PK_Tyr_Ser-Thr"/>
    <property type="match status" value="1"/>
</dbReference>
<name>A0A1V9YH48_ACHHY</name>
<comment type="caution">
    <text evidence="2">The sequence shown here is derived from an EMBL/GenBank/DDBJ whole genome shotgun (WGS) entry which is preliminary data.</text>
</comment>
<evidence type="ECO:0000259" key="1">
    <source>
        <dbReference type="PROSITE" id="PS50011"/>
    </source>
</evidence>